<name>A0A918CM58_AGRME</name>
<dbReference type="RefSeq" id="WP_189085802.1">
    <property type="nucleotide sequence ID" value="NZ_BMRJ01000002.1"/>
</dbReference>
<organism evidence="2 3">
    <name type="scientific">Agromyces mediolanus</name>
    <name type="common">Corynebacterium mediolanum</name>
    <dbReference type="NCBI Taxonomy" id="41986"/>
    <lineage>
        <taxon>Bacteria</taxon>
        <taxon>Bacillati</taxon>
        <taxon>Actinomycetota</taxon>
        <taxon>Actinomycetes</taxon>
        <taxon>Micrococcales</taxon>
        <taxon>Microbacteriaceae</taxon>
        <taxon>Agromyces</taxon>
    </lineage>
</organism>
<keyword evidence="1" id="KW-0732">Signal</keyword>
<feature type="signal peptide" evidence="1">
    <location>
        <begin position="1"/>
        <end position="34"/>
    </location>
</feature>
<evidence type="ECO:0000313" key="3">
    <source>
        <dbReference type="Proteomes" id="UP000610303"/>
    </source>
</evidence>
<keyword evidence="3" id="KW-1185">Reference proteome</keyword>
<evidence type="ECO:0000313" key="2">
    <source>
        <dbReference type="EMBL" id="GGR30980.1"/>
    </source>
</evidence>
<reference evidence="2" key="1">
    <citation type="journal article" date="2014" name="Int. J. Syst. Evol. Microbiol.">
        <title>Complete genome sequence of Corynebacterium casei LMG S-19264T (=DSM 44701T), isolated from a smear-ripened cheese.</title>
        <authorList>
            <consortium name="US DOE Joint Genome Institute (JGI-PGF)"/>
            <person name="Walter F."/>
            <person name="Albersmeier A."/>
            <person name="Kalinowski J."/>
            <person name="Ruckert C."/>
        </authorList>
    </citation>
    <scope>NUCLEOTIDE SEQUENCE</scope>
    <source>
        <strain evidence="2">JCM 3346</strain>
    </source>
</reference>
<dbReference type="AlphaFoldDB" id="A0A918CM58"/>
<reference evidence="2" key="2">
    <citation type="submission" date="2020-09" db="EMBL/GenBank/DDBJ databases">
        <authorList>
            <person name="Sun Q."/>
            <person name="Ohkuma M."/>
        </authorList>
    </citation>
    <scope>NUCLEOTIDE SEQUENCE</scope>
    <source>
        <strain evidence="2">JCM 3346</strain>
    </source>
</reference>
<evidence type="ECO:0000256" key="1">
    <source>
        <dbReference type="SAM" id="SignalP"/>
    </source>
</evidence>
<dbReference type="Proteomes" id="UP000610303">
    <property type="component" value="Unassembled WGS sequence"/>
</dbReference>
<dbReference type="EMBL" id="BMRJ01000002">
    <property type="protein sequence ID" value="GGR30980.1"/>
    <property type="molecule type" value="Genomic_DNA"/>
</dbReference>
<feature type="chain" id="PRO_5037918153" description="Secreted protein" evidence="1">
    <location>
        <begin position="35"/>
        <end position="91"/>
    </location>
</feature>
<comment type="caution">
    <text evidence="2">The sequence shown here is derived from an EMBL/GenBank/DDBJ whole genome shotgun (WGS) entry which is preliminary data.</text>
</comment>
<gene>
    <name evidence="2" type="ORF">GCM10010196_26400</name>
</gene>
<sequence length="91" mass="10143">MRTSIRTKTAALATAASLALGGGLALATAAPANAAYEQMQTYSNYPTKQRCQSEQTYAFQRIAATGHTRTAYTPCHYQDSKRKWMFQVWFI</sequence>
<proteinExistence type="predicted"/>
<evidence type="ECO:0008006" key="4">
    <source>
        <dbReference type="Google" id="ProtNLM"/>
    </source>
</evidence>
<accession>A0A918CM58</accession>
<protein>
    <recommendedName>
        <fullName evidence="4">Secreted protein</fullName>
    </recommendedName>
</protein>